<keyword evidence="2" id="KW-1185">Reference proteome</keyword>
<gene>
    <name evidence="1" type="ORF">Bpfe_008702</name>
</gene>
<dbReference type="SUPFAM" id="SSF56091">
    <property type="entry name" value="DNA ligase/mRNA capping enzyme, catalytic domain"/>
    <property type="match status" value="1"/>
</dbReference>
<dbReference type="AlphaFoldDB" id="A0AAD8FEA9"/>
<proteinExistence type="predicted"/>
<reference evidence="1" key="1">
    <citation type="journal article" date="2023" name="PLoS Negl. Trop. Dis.">
        <title>A genome sequence for Biomphalaria pfeifferi, the major vector snail for the human-infecting parasite Schistosoma mansoni.</title>
        <authorList>
            <person name="Bu L."/>
            <person name="Lu L."/>
            <person name="Laidemitt M.R."/>
            <person name="Zhang S.M."/>
            <person name="Mutuku M."/>
            <person name="Mkoji G."/>
            <person name="Steinauer M."/>
            <person name="Loker E.S."/>
        </authorList>
    </citation>
    <scope>NUCLEOTIDE SEQUENCE</scope>
    <source>
        <strain evidence="1">KasaAsao</strain>
    </source>
</reference>
<name>A0AAD8FEA9_BIOPF</name>
<dbReference type="GO" id="GO:0016874">
    <property type="term" value="F:ligase activity"/>
    <property type="evidence" value="ECO:0007669"/>
    <property type="project" value="UniProtKB-KW"/>
</dbReference>
<sequence length="67" mass="7819">MHLDGELFGGWGQFQSTVSIAKTPQSPKWNDIKYCVFDSPSMGKKVFKTRMQRIKEYFEDVKLVLFV</sequence>
<keyword evidence="1" id="KW-0436">Ligase</keyword>
<organism evidence="1 2">
    <name type="scientific">Biomphalaria pfeifferi</name>
    <name type="common">Bloodfluke planorb</name>
    <name type="synonym">Freshwater snail</name>
    <dbReference type="NCBI Taxonomy" id="112525"/>
    <lineage>
        <taxon>Eukaryota</taxon>
        <taxon>Metazoa</taxon>
        <taxon>Spiralia</taxon>
        <taxon>Lophotrochozoa</taxon>
        <taxon>Mollusca</taxon>
        <taxon>Gastropoda</taxon>
        <taxon>Heterobranchia</taxon>
        <taxon>Euthyneura</taxon>
        <taxon>Panpulmonata</taxon>
        <taxon>Hygrophila</taxon>
        <taxon>Lymnaeoidea</taxon>
        <taxon>Planorbidae</taxon>
        <taxon>Biomphalaria</taxon>
    </lineage>
</organism>
<reference evidence="1" key="2">
    <citation type="submission" date="2023-04" db="EMBL/GenBank/DDBJ databases">
        <authorList>
            <person name="Bu L."/>
            <person name="Lu L."/>
            <person name="Laidemitt M.R."/>
            <person name="Zhang S.M."/>
            <person name="Mutuku M."/>
            <person name="Mkoji G."/>
            <person name="Steinauer M."/>
            <person name="Loker E.S."/>
        </authorList>
    </citation>
    <scope>NUCLEOTIDE SEQUENCE</scope>
    <source>
        <strain evidence="1">KasaAsao</strain>
        <tissue evidence="1">Whole Snail</tissue>
    </source>
</reference>
<evidence type="ECO:0000313" key="2">
    <source>
        <dbReference type="Proteomes" id="UP001233172"/>
    </source>
</evidence>
<evidence type="ECO:0000313" key="1">
    <source>
        <dbReference type="EMBL" id="KAK0061787.1"/>
    </source>
</evidence>
<dbReference type="EMBL" id="JASAOG010000028">
    <property type="protein sequence ID" value="KAK0061787.1"/>
    <property type="molecule type" value="Genomic_DNA"/>
</dbReference>
<dbReference type="Gene3D" id="3.30.470.30">
    <property type="entry name" value="DNA ligase/mRNA capping enzyme"/>
    <property type="match status" value="1"/>
</dbReference>
<protein>
    <submittedName>
        <fullName evidence="1">DNA ligase</fullName>
    </submittedName>
</protein>
<comment type="caution">
    <text evidence="1">The sequence shown here is derived from an EMBL/GenBank/DDBJ whole genome shotgun (WGS) entry which is preliminary data.</text>
</comment>
<accession>A0AAD8FEA9</accession>
<dbReference type="Proteomes" id="UP001233172">
    <property type="component" value="Unassembled WGS sequence"/>
</dbReference>